<name>A0A9X3WKL4_9BACI</name>
<protein>
    <submittedName>
        <fullName evidence="1">Uncharacterized protein</fullName>
    </submittedName>
</protein>
<keyword evidence="2" id="KW-1185">Reference proteome</keyword>
<evidence type="ECO:0000313" key="2">
    <source>
        <dbReference type="Proteomes" id="UP001145072"/>
    </source>
</evidence>
<comment type="caution">
    <text evidence="1">The sequence shown here is derived from an EMBL/GenBank/DDBJ whole genome shotgun (WGS) entry which is preliminary data.</text>
</comment>
<reference evidence="1" key="1">
    <citation type="submission" date="2022-06" db="EMBL/GenBank/DDBJ databases">
        <title>Aquibacillus sp. a new bacterium isolated from soil saline samples.</title>
        <authorList>
            <person name="Galisteo C."/>
            <person name="De La Haba R."/>
            <person name="Sanchez-Porro C."/>
            <person name="Ventosa A."/>
        </authorList>
    </citation>
    <scope>NUCLEOTIDE SEQUENCE</scope>
    <source>
        <strain evidence="1">JCM 12387</strain>
    </source>
</reference>
<evidence type="ECO:0000313" key="1">
    <source>
        <dbReference type="EMBL" id="MDC3420021.1"/>
    </source>
</evidence>
<gene>
    <name evidence="1" type="ORF">NC661_06525</name>
</gene>
<dbReference type="RefSeq" id="WP_259868594.1">
    <property type="nucleotide sequence ID" value="NZ_JAMQJZ010000004.1"/>
</dbReference>
<dbReference type="AlphaFoldDB" id="A0A9X3WKL4"/>
<dbReference type="Proteomes" id="UP001145072">
    <property type="component" value="Unassembled WGS sequence"/>
</dbReference>
<proteinExistence type="predicted"/>
<sequence>MASYEKRGENSWRLIVEAGYDANGKRIKRSKSIRIEDAALLKTKKRLQNYLDEELLKFKIEVEAGEYIKPEKLLFGDFVKEWEKSTLVRN</sequence>
<organism evidence="1 2">
    <name type="scientific">Aquibacillus koreensis</name>
    <dbReference type="NCBI Taxonomy" id="279446"/>
    <lineage>
        <taxon>Bacteria</taxon>
        <taxon>Bacillati</taxon>
        <taxon>Bacillota</taxon>
        <taxon>Bacilli</taxon>
        <taxon>Bacillales</taxon>
        <taxon>Bacillaceae</taxon>
        <taxon>Aquibacillus</taxon>
    </lineage>
</organism>
<dbReference type="EMBL" id="JAMQJZ010000004">
    <property type="protein sequence ID" value="MDC3420021.1"/>
    <property type="molecule type" value="Genomic_DNA"/>
</dbReference>
<accession>A0A9X3WKL4</accession>